<sequence>MSGPMKGAQTVISSKHNTAIYIHCFSYSLNLALINTSITVPEISNVLKIFGKNTTLKPLSPTRWTVRTKSLNVLNSQYETILSVLYSLKSKESVANGLSTFSEKISSLFYLEVSVIVFGITEELVRNLQTSDISITSALRQTEI</sequence>
<protein>
    <recommendedName>
        <fullName evidence="3">Zinc finger MYM-type protein 1-like</fullName>
    </recommendedName>
</protein>
<feature type="non-terminal residue" evidence="1">
    <location>
        <position position="144"/>
    </location>
</feature>
<reference evidence="1 2" key="1">
    <citation type="submission" date="2023-02" db="EMBL/GenBank/DDBJ databases">
        <title>LHISI_Scaffold_Assembly.</title>
        <authorList>
            <person name="Stuart O.P."/>
            <person name="Cleave R."/>
            <person name="Magrath M.J.L."/>
            <person name="Mikheyev A.S."/>
        </authorList>
    </citation>
    <scope>NUCLEOTIDE SEQUENCE [LARGE SCALE GENOMIC DNA]</scope>
    <source>
        <strain evidence="1">Daus_M_001</strain>
        <tissue evidence="1">Leg muscle</tissue>
    </source>
</reference>
<keyword evidence="2" id="KW-1185">Reference proteome</keyword>
<evidence type="ECO:0000313" key="1">
    <source>
        <dbReference type="EMBL" id="KAJ8887950.1"/>
    </source>
</evidence>
<dbReference type="EMBL" id="JARBHB010000003">
    <property type="protein sequence ID" value="KAJ8887950.1"/>
    <property type="molecule type" value="Genomic_DNA"/>
</dbReference>
<evidence type="ECO:0008006" key="3">
    <source>
        <dbReference type="Google" id="ProtNLM"/>
    </source>
</evidence>
<comment type="caution">
    <text evidence="1">The sequence shown here is derived from an EMBL/GenBank/DDBJ whole genome shotgun (WGS) entry which is preliminary data.</text>
</comment>
<proteinExistence type="predicted"/>
<evidence type="ECO:0000313" key="2">
    <source>
        <dbReference type="Proteomes" id="UP001159363"/>
    </source>
</evidence>
<name>A0ABQ9HV51_9NEOP</name>
<organism evidence="1 2">
    <name type="scientific">Dryococelus australis</name>
    <dbReference type="NCBI Taxonomy" id="614101"/>
    <lineage>
        <taxon>Eukaryota</taxon>
        <taxon>Metazoa</taxon>
        <taxon>Ecdysozoa</taxon>
        <taxon>Arthropoda</taxon>
        <taxon>Hexapoda</taxon>
        <taxon>Insecta</taxon>
        <taxon>Pterygota</taxon>
        <taxon>Neoptera</taxon>
        <taxon>Polyneoptera</taxon>
        <taxon>Phasmatodea</taxon>
        <taxon>Verophasmatodea</taxon>
        <taxon>Anareolatae</taxon>
        <taxon>Phasmatidae</taxon>
        <taxon>Eurycanthinae</taxon>
        <taxon>Dryococelus</taxon>
    </lineage>
</organism>
<accession>A0ABQ9HV51</accession>
<dbReference type="Proteomes" id="UP001159363">
    <property type="component" value="Chromosome 3"/>
</dbReference>
<gene>
    <name evidence="1" type="ORF">PR048_007434</name>
</gene>